<dbReference type="GeneID" id="94022695"/>
<evidence type="ECO:0000259" key="2">
    <source>
        <dbReference type="Pfam" id="PF02120"/>
    </source>
</evidence>
<dbReference type="Pfam" id="PF02120">
    <property type="entry name" value="Flg_hook"/>
    <property type="match status" value="1"/>
</dbReference>
<feature type="region of interest" description="Disordered" evidence="1">
    <location>
        <begin position="435"/>
        <end position="468"/>
    </location>
</feature>
<evidence type="ECO:0000313" key="3">
    <source>
        <dbReference type="EMBL" id="SDX38732.1"/>
    </source>
</evidence>
<sequence length="482" mass="48056">MNVALSALMTGQAGVKTGKGSSAVPEGFAALMGTVAIGEAGAAVPPFTLDPDGEPILLGSDDTTSEGMADVLGLSLTTEQAGDPTALSMETSFTGLMTAAQPTGEGATSKATGQVTTATTVSAPAVAVPQTFVQGVAGETDPQLPLAAPTLAADAVAANVTQTAVKVAPETAAPTVPSPVEAKTDVKIAAAAPQTSVVPQPVAAPATPVAAQQPIAATAEVQTVAQTQGAAGVQPVPKPQVSDKVSTPPRAAPQAAAAAEGTAPPEPTIDADTPVAPLRQAAFGAEQPTFLNAGQNGAAAPGKAPVDVTATFRPAEVVQAQPVESNALILADQASDLKAAAPSAETQAKPAPKPFADALISQVKAVEAKEGRTSVSLHPRGLGQIEIEVVTDKDSGTRVVVRVENPAVLQTLRDERQLLAQGLGFTDAGSFEFQQGFSDDGARDQQRSTAGFAGGIDDGAGPVTAGVQHKNVVDDGQLDILT</sequence>
<dbReference type="RefSeq" id="WP_074636883.1">
    <property type="nucleotide sequence ID" value="NZ_CP160851.1"/>
</dbReference>
<name>A0A1H3B9V2_9RHOB</name>
<dbReference type="Proteomes" id="UP000183076">
    <property type="component" value="Unassembled WGS sequence"/>
</dbReference>
<feature type="domain" description="Flagellar hook-length control protein-like C-terminal" evidence="2">
    <location>
        <begin position="365"/>
        <end position="423"/>
    </location>
</feature>
<evidence type="ECO:0000313" key="4">
    <source>
        <dbReference type="Proteomes" id="UP000183076"/>
    </source>
</evidence>
<feature type="region of interest" description="Disordered" evidence="1">
    <location>
        <begin position="229"/>
        <end position="273"/>
    </location>
</feature>
<accession>A0A1H3B9V2</accession>
<dbReference type="InterPro" id="IPR021136">
    <property type="entry name" value="Flagellar_hook_control-like_C"/>
</dbReference>
<reference evidence="4" key="1">
    <citation type="submission" date="2016-10" db="EMBL/GenBank/DDBJ databases">
        <authorList>
            <person name="Varghese N."/>
            <person name="Submissions S."/>
        </authorList>
    </citation>
    <scope>NUCLEOTIDE SEQUENCE [LARGE SCALE GENOMIC DNA]</scope>
    <source>
        <strain evidence="4">DSM 10014</strain>
    </source>
</reference>
<dbReference type="Gene3D" id="3.30.750.140">
    <property type="match status" value="1"/>
</dbReference>
<dbReference type="STRING" id="60137.SAMN04488041_106108"/>
<dbReference type="EMBL" id="FNNB01000006">
    <property type="protein sequence ID" value="SDX38732.1"/>
    <property type="molecule type" value="Genomic_DNA"/>
</dbReference>
<evidence type="ECO:0000256" key="1">
    <source>
        <dbReference type="SAM" id="MobiDB-lite"/>
    </source>
</evidence>
<feature type="compositionally biased region" description="Low complexity" evidence="1">
    <location>
        <begin position="247"/>
        <end position="263"/>
    </location>
</feature>
<protein>
    <submittedName>
        <fullName evidence="3">Hook-length control protein FliK</fullName>
    </submittedName>
</protein>
<proteinExistence type="predicted"/>
<dbReference type="AlphaFoldDB" id="A0A1H3B9V2"/>
<organism evidence="3 4">
    <name type="scientific">Sulfitobacter pontiacus</name>
    <dbReference type="NCBI Taxonomy" id="60137"/>
    <lineage>
        <taxon>Bacteria</taxon>
        <taxon>Pseudomonadati</taxon>
        <taxon>Pseudomonadota</taxon>
        <taxon>Alphaproteobacteria</taxon>
        <taxon>Rhodobacterales</taxon>
        <taxon>Roseobacteraceae</taxon>
        <taxon>Sulfitobacter</taxon>
    </lineage>
</organism>
<gene>
    <name evidence="3" type="ORF">SAMN04488041_106108</name>
</gene>
<dbReference type="InterPro" id="IPR038610">
    <property type="entry name" value="FliK-like_C_sf"/>
</dbReference>